<evidence type="ECO:0000259" key="1">
    <source>
        <dbReference type="Pfam" id="PF02195"/>
    </source>
</evidence>
<accession>A0A6N3DTQ7</accession>
<organism evidence="2">
    <name type="scientific">Paraprevotella clara</name>
    <dbReference type="NCBI Taxonomy" id="454154"/>
    <lineage>
        <taxon>Bacteria</taxon>
        <taxon>Pseudomonadati</taxon>
        <taxon>Bacteroidota</taxon>
        <taxon>Bacteroidia</taxon>
        <taxon>Bacteroidales</taxon>
        <taxon>Prevotellaceae</taxon>
        <taxon>Paraprevotella</taxon>
    </lineage>
</organism>
<dbReference type="Pfam" id="PF02195">
    <property type="entry name" value="ParB_N"/>
    <property type="match status" value="1"/>
</dbReference>
<protein>
    <recommendedName>
        <fullName evidence="1">ParB-like N-terminal domain-containing protein</fullName>
    </recommendedName>
</protein>
<dbReference type="EMBL" id="CACRUT010000015">
    <property type="protein sequence ID" value="VYU29941.1"/>
    <property type="molecule type" value="Genomic_DNA"/>
</dbReference>
<reference evidence="2" key="1">
    <citation type="submission" date="2019-11" db="EMBL/GenBank/DDBJ databases">
        <authorList>
            <person name="Feng L."/>
        </authorList>
    </citation>
    <scope>NUCLEOTIDE SEQUENCE</scope>
    <source>
        <strain evidence="2">PclaraLFYP37</strain>
    </source>
</reference>
<dbReference type="RefSeq" id="WP_412990737.1">
    <property type="nucleotide sequence ID" value="NZ_CACRUT010000015.1"/>
</dbReference>
<dbReference type="SUPFAM" id="SSF110849">
    <property type="entry name" value="ParB/Sulfiredoxin"/>
    <property type="match status" value="1"/>
</dbReference>
<name>A0A6N3DTQ7_9BACT</name>
<gene>
    <name evidence="2" type="ORF">PCLFYP37_02444</name>
</gene>
<proteinExistence type="predicted"/>
<dbReference type="InterPro" id="IPR036086">
    <property type="entry name" value="ParB/Sulfiredoxin_sf"/>
</dbReference>
<sequence>MQRAKIDIQKVLPNEGQIEGLPRNPRLIKDEKFRKLCRSIQSLPEMTESRDILVYPYQDNYVVIGGNMRLQAYKAHRKRILNTS</sequence>
<feature type="domain" description="ParB-like N-terminal" evidence="1">
    <location>
        <begin position="18"/>
        <end position="76"/>
    </location>
</feature>
<dbReference type="AlphaFoldDB" id="A0A6N3DTQ7"/>
<dbReference type="InterPro" id="IPR003115">
    <property type="entry name" value="ParB_N"/>
</dbReference>
<evidence type="ECO:0000313" key="2">
    <source>
        <dbReference type="EMBL" id="VYU29941.1"/>
    </source>
</evidence>